<dbReference type="Proteomes" id="UP000244016">
    <property type="component" value="Unassembled WGS sequence"/>
</dbReference>
<evidence type="ECO:0000256" key="2">
    <source>
        <dbReference type="ARBA" id="ARBA00023157"/>
    </source>
</evidence>
<sequence>MSGAFGEGEGERTRVRPVETTDASFSREVEEFSGWCVVEFSTEWCIPCRMFSGVVRRAVDPFLSSGACKFVRHDVDRGPAVAERYVVYAVPALCVYFRGGVRGKLLGYHPEEEVRTFLSRLIGLS</sequence>
<gene>
    <name evidence="5" type="ORF">BLITH_0191</name>
</gene>
<proteinExistence type="inferred from homology"/>
<dbReference type="InterPro" id="IPR013766">
    <property type="entry name" value="Thioredoxin_domain"/>
</dbReference>
<accession>A0A2T5GA98</accession>
<dbReference type="AlphaFoldDB" id="A0A2T5GA98"/>
<evidence type="ECO:0000256" key="3">
    <source>
        <dbReference type="ARBA" id="ARBA00023284"/>
    </source>
</evidence>
<dbReference type="Gene3D" id="3.40.30.10">
    <property type="entry name" value="Glutaredoxin"/>
    <property type="match status" value="1"/>
</dbReference>
<reference evidence="5 6" key="1">
    <citation type="submission" date="2017-08" db="EMBL/GenBank/DDBJ databases">
        <title>Burning lignite coal seam in the remote Altai Mountains harbors a hydrogen-driven thermophilic microbial community.</title>
        <authorList>
            <person name="Kadnikov V.V."/>
            <person name="Mardanov A.V."/>
            <person name="Ivasenko D."/>
            <person name="Beletsky A.V."/>
            <person name="Karnachuk O.V."/>
            <person name="Ravin N.V."/>
        </authorList>
    </citation>
    <scope>NUCLEOTIDE SEQUENCE [LARGE SCALE GENOMIC DNA]</scope>
    <source>
        <strain evidence="5">AL31</strain>
    </source>
</reference>
<name>A0A2T5GA98_9BACL</name>
<dbReference type="GO" id="GO:0015035">
    <property type="term" value="F:protein-disulfide reductase activity"/>
    <property type="evidence" value="ECO:0007669"/>
    <property type="project" value="TreeGrafter"/>
</dbReference>
<dbReference type="GO" id="GO:0005829">
    <property type="term" value="C:cytosol"/>
    <property type="evidence" value="ECO:0007669"/>
    <property type="project" value="TreeGrafter"/>
</dbReference>
<dbReference type="SUPFAM" id="SSF52833">
    <property type="entry name" value="Thioredoxin-like"/>
    <property type="match status" value="1"/>
</dbReference>
<comment type="similarity">
    <text evidence="1">Belongs to the thioredoxin family.</text>
</comment>
<keyword evidence="2" id="KW-1015">Disulfide bond</keyword>
<comment type="caution">
    <text evidence="5">The sequence shown here is derived from an EMBL/GenBank/DDBJ whole genome shotgun (WGS) entry which is preliminary data.</text>
</comment>
<dbReference type="PROSITE" id="PS51352">
    <property type="entry name" value="THIOREDOXIN_2"/>
    <property type="match status" value="1"/>
</dbReference>
<dbReference type="InterPro" id="IPR036249">
    <property type="entry name" value="Thioredoxin-like_sf"/>
</dbReference>
<dbReference type="Pfam" id="PF00085">
    <property type="entry name" value="Thioredoxin"/>
    <property type="match status" value="1"/>
</dbReference>
<evidence type="ECO:0000256" key="1">
    <source>
        <dbReference type="ARBA" id="ARBA00008987"/>
    </source>
</evidence>
<feature type="domain" description="Thioredoxin" evidence="4">
    <location>
        <begin position="7"/>
        <end position="123"/>
    </location>
</feature>
<dbReference type="CDD" id="cd02947">
    <property type="entry name" value="TRX_family"/>
    <property type="match status" value="1"/>
</dbReference>
<dbReference type="EMBL" id="PEBW01000001">
    <property type="protein sequence ID" value="PTQ53111.1"/>
    <property type="molecule type" value="Genomic_DNA"/>
</dbReference>
<dbReference type="GO" id="GO:0045454">
    <property type="term" value="P:cell redox homeostasis"/>
    <property type="evidence" value="ECO:0007669"/>
    <property type="project" value="TreeGrafter"/>
</dbReference>
<dbReference type="PANTHER" id="PTHR45663">
    <property type="entry name" value="GEO12009P1"/>
    <property type="match status" value="1"/>
</dbReference>
<evidence type="ECO:0000313" key="5">
    <source>
        <dbReference type="EMBL" id="PTQ53111.1"/>
    </source>
</evidence>
<evidence type="ECO:0000259" key="4">
    <source>
        <dbReference type="PROSITE" id="PS51352"/>
    </source>
</evidence>
<organism evidence="5 6">
    <name type="scientific">Brockia lithotrophica</name>
    <dbReference type="NCBI Taxonomy" id="933949"/>
    <lineage>
        <taxon>Bacteria</taxon>
        <taxon>Bacillati</taxon>
        <taxon>Bacillota</taxon>
        <taxon>Bacilli</taxon>
        <taxon>Bacillales</taxon>
        <taxon>Bacillales Family X. Incertae Sedis</taxon>
        <taxon>Brockia</taxon>
    </lineage>
</organism>
<keyword evidence="3" id="KW-0676">Redox-active center</keyword>
<evidence type="ECO:0000313" key="6">
    <source>
        <dbReference type="Proteomes" id="UP000244016"/>
    </source>
</evidence>
<dbReference type="PANTHER" id="PTHR45663:SF11">
    <property type="entry name" value="GEO12009P1"/>
    <property type="match status" value="1"/>
</dbReference>
<protein>
    <submittedName>
        <fullName evidence="5">Thioredoxin</fullName>
    </submittedName>
</protein>